<sequence>MNWKKAAVTVPLSAALLFSANGGLVNAETMDNQSSVDTAAVDLRANLGHLLSEHAFLAIEAMRNGAAGTEDFKASVSALKSNTKDLSNAIASVYGDEAGKAFQKMWSEHIGYFVDYVNATAEGDKQAKQKALDELSQYRKDFSQFLEKATGKRLEAGSLAESLQIHVNQLIGAFDSYVAENYQKAYQHEREAIAHMHMVAKGLSSAIVDQFPDKFNNTMAVTPAGDLRATLSKLLSEHAGLATIAMQNGIQGAPDFKASTKALSGNTDDLASAIASVYGKEAGKAFDKMWSEHIGYFVDYVNATAKENEQVKQKALDNLKMYKEDFSAFIEKATGGNVKASVLAKGLQKHVNQLIGSFESYVEGSYNEAFTQARDSYGHMYGAAKLLSSGIVSQNPEKFASEMPSEMPNTGLGMPADQNNDMMWMWILGAGLFALIGLTAVSKYKTANNDK</sequence>
<feature type="signal peptide" evidence="2">
    <location>
        <begin position="1"/>
        <end position="27"/>
    </location>
</feature>
<keyword evidence="1" id="KW-0472">Membrane</keyword>
<evidence type="ECO:0000256" key="1">
    <source>
        <dbReference type="SAM" id="Phobius"/>
    </source>
</evidence>
<organism evidence="3 4">
    <name type="scientific">Virgibacillus siamensis</name>
    <dbReference type="NCBI Taxonomy" id="480071"/>
    <lineage>
        <taxon>Bacteria</taxon>
        <taxon>Bacillati</taxon>
        <taxon>Bacillota</taxon>
        <taxon>Bacilli</taxon>
        <taxon>Bacillales</taxon>
        <taxon>Bacillaceae</taxon>
        <taxon>Virgibacillus</taxon>
    </lineage>
</organism>
<evidence type="ECO:0008006" key="5">
    <source>
        <dbReference type="Google" id="ProtNLM"/>
    </source>
</evidence>
<feature type="chain" id="PRO_5046804485" description="Copper amine oxidase" evidence="2">
    <location>
        <begin position="28"/>
        <end position="451"/>
    </location>
</feature>
<evidence type="ECO:0000313" key="4">
    <source>
        <dbReference type="Proteomes" id="UP001500866"/>
    </source>
</evidence>
<keyword evidence="1" id="KW-1133">Transmembrane helix</keyword>
<dbReference type="EMBL" id="BAAADS010000025">
    <property type="protein sequence ID" value="GAA0614653.1"/>
    <property type="molecule type" value="Genomic_DNA"/>
</dbReference>
<keyword evidence="1" id="KW-0812">Transmembrane</keyword>
<comment type="caution">
    <text evidence="3">The sequence shown here is derived from an EMBL/GenBank/DDBJ whole genome shotgun (WGS) entry which is preliminary data.</text>
</comment>
<evidence type="ECO:0000256" key="2">
    <source>
        <dbReference type="SAM" id="SignalP"/>
    </source>
</evidence>
<gene>
    <name evidence="3" type="ORF">GCM10009001_34910</name>
</gene>
<accession>A0ABN1GML6</accession>
<dbReference type="Proteomes" id="UP001500866">
    <property type="component" value="Unassembled WGS sequence"/>
</dbReference>
<proteinExistence type="predicted"/>
<keyword evidence="4" id="KW-1185">Reference proteome</keyword>
<dbReference type="RefSeq" id="WP_343816110.1">
    <property type="nucleotide sequence ID" value="NZ_BAAADS010000025.1"/>
</dbReference>
<feature type="transmembrane region" description="Helical" evidence="1">
    <location>
        <begin position="423"/>
        <end position="441"/>
    </location>
</feature>
<evidence type="ECO:0000313" key="3">
    <source>
        <dbReference type="EMBL" id="GAA0614653.1"/>
    </source>
</evidence>
<protein>
    <recommendedName>
        <fullName evidence="5">Copper amine oxidase</fullName>
    </recommendedName>
</protein>
<keyword evidence="2" id="KW-0732">Signal</keyword>
<name>A0ABN1GML6_9BACI</name>
<reference evidence="3 4" key="1">
    <citation type="journal article" date="2019" name="Int. J. Syst. Evol. Microbiol.">
        <title>The Global Catalogue of Microorganisms (GCM) 10K type strain sequencing project: providing services to taxonomists for standard genome sequencing and annotation.</title>
        <authorList>
            <consortium name="The Broad Institute Genomics Platform"/>
            <consortium name="The Broad Institute Genome Sequencing Center for Infectious Disease"/>
            <person name="Wu L."/>
            <person name="Ma J."/>
        </authorList>
    </citation>
    <scope>NUCLEOTIDE SEQUENCE [LARGE SCALE GENOMIC DNA]</scope>
    <source>
        <strain evidence="3 4">JCM 15395</strain>
    </source>
</reference>